<name>A0A3M2RF83_9GAMM</name>
<protein>
    <submittedName>
        <fullName evidence="1">Uncharacterized protein</fullName>
    </submittedName>
</protein>
<accession>A0A3M2RF83</accession>
<gene>
    <name evidence="1" type="ORF">DOQ08_01208</name>
</gene>
<keyword evidence="2" id="KW-1185">Reference proteome</keyword>
<dbReference type="Proteomes" id="UP000265903">
    <property type="component" value="Unassembled WGS sequence"/>
</dbReference>
<comment type="caution">
    <text evidence="1">The sequence shown here is derived from an EMBL/GenBank/DDBJ whole genome shotgun (WGS) entry which is preliminary data.</text>
</comment>
<proteinExistence type="predicted"/>
<evidence type="ECO:0000313" key="2">
    <source>
        <dbReference type="Proteomes" id="UP000265903"/>
    </source>
</evidence>
<sequence>MEIPWVQDLEIYIRDLEPGAVSRWLEGQLDNVRLDDADVATVSKGTGLFNGAALRITLYPGAFGKRFTSLVIEGDELPWNSDLECARSAWRMMEGEIRCSLGEWQEGDSLDDEQWWRLDHRGEQQVVWN</sequence>
<organism evidence="1 2">
    <name type="scientific">Marinobacter litoralis</name>
    <dbReference type="NCBI Taxonomy" id="187981"/>
    <lineage>
        <taxon>Bacteria</taxon>
        <taxon>Pseudomonadati</taxon>
        <taxon>Pseudomonadota</taxon>
        <taxon>Gammaproteobacteria</taxon>
        <taxon>Pseudomonadales</taxon>
        <taxon>Marinobacteraceae</taxon>
        <taxon>Marinobacter</taxon>
    </lineage>
</organism>
<dbReference type="AlphaFoldDB" id="A0A3M2RF83"/>
<evidence type="ECO:0000313" key="1">
    <source>
        <dbReference type="EMBL" id="RMJ03888.1"/>
    </source>
</evidence>
<reference evidence="1 2" key="1">
    <citation type="submission" date="2018-08" db="EMBL/GenBank/DDBJ databases">
        <title>Whole Genome Sequence of the Moderate Halophilic Marine Bacterium Marinobacter litoralis Sw-45.</title>
        <authorList>
            <person name="Musa H."/>
        </authorList>
    </citation>
    <scope>NUCLEOTIDE SEQUENCE [LARGE SCALE GENOMIC DNA]</scope>
    <source>
        <strain evidence="1 2">Sw-45</strain>
    </source>
</reference>
<dbReference type="EMBL" id="QMDL01000002">
    <property type="protein sequence ID" value="RMJ03888.1"/>
    <property type="molecule type" value="Genomic_DNA"/>
</dbReference>